<dbReference type="OrthoDB" id="9801469at2"/>
<dbReference type="PIRSF" id="PIRSF003113">
    <property type="entry name" value="BolA"/>
    <property type="match status" value="1"/>
</dbReference>
<dbReference type="PANTHER" id="PTHR46229">
    <property type="entry name" value="BOLA TRANSCRIPTION REGULATOR"/>
    <property type="match status" value="1"/>
</dbReference>
<comment type="similarity">
    <text evidence="1 2">Belongs to the BolA/IbaG family.</text>
</comment>
<dbReference type="InterPro" id="IPR036065">
    <property type="entry name" value="BolA-like_sf"/>
</dbReference>
<dbReference type="Pfam" id="PF01722">
    <property type="entry name" value="BolA"/>
    <property type="match status" value="1"/>
</dbReference>
<keyword evidence="5" id="KW-1185">Reference proteome</keyword>
<dbReference type="InterPro" id="IPR050961">
    <property type="entry name" value="BolA/IbaG_stress_morph_reg"/>
</dbReference>
<evidence type="ECO:0000256" key="1">
    <source>
        <dbReference type="ARBA" id="ARBA00005578"/>
    </source>
</evidence>
<dbReference type="GO" id="GO:0005829">
    <property type="term" value="C:cytosol"/>
    <property type="evidence" value="ECO:0007669"/>
    <property type="project" value="TreeGrafter"/>
</dbReference>
<accession>A0A1H4C5Z1</accession>
<name>A0A1H4C5Z1_9GAMM</name>
<evidence type="ECO:0000313" key="4">
    <source>
        <dbReference type="EMBL" id="SEA55804.1"/>
    </source>
</evidence>
<dbReference type="Proteomes" id="UP000242469">
    <property type="component" value="Unassembled WGS sequence"/>
</dbReference>
<dbReference type="GO" id="GO:0006351">
    <property type="term" value="P:DNA-templated transcription"/>
    <property type="evidence" value="ECO:0007669"/>
    <property type="project" value="TreeGrafter"/>
</dbReference>
<dbReference type="STRING" id="1122198.SAMN02745729_104198"/>
<dbReference type="Gene3D" id="3.10.20.90">
    <property type="entry name" value="Phosphatidylinositol 3-kinase Catalytic Subunit, Chain A, domain 1"/>
    <property type="match status" value="1"/>
</dbReference>
<dbReference type="InterPro" id="IPR002634">
    <property type="entry name" value="BolA"/>
</dbReference>
<dbReference type="RefSeq" id="WP_091825041.1">
    <property type="nucleotide sequence ID" value="NZ_FNRJ01000004.1"/>
</dbReference>
<gene>
    <name evidence="4" type="ORF">SAMN02745729_104198</name>
</gene>
<dbReference type="EMBL" id="FNRJ01000004">
    <property type="protein sequence ID" value="SEA55804.1"/>
    <property type="molecule type" value="Genomic_DNA"/>
</dbReference>
<dbReference type="SUPFAM" id="SSF82657">
    <property type="entry name" value="BolA-like"/>
    <property type="match status" value="1"/>
</dbReference>
<reference evidence="5" key="1">
    <citation type="submission" date="2016-10" db="EMBL/GenBank/DDBJ databases">
        <authorList>
            <person name="Varghese N."/>
            <person name="Submissions S."/>
        </authorList>
    </citation>
    <scope>NUCLEOTIDE SEQUENCE [LARGE SCALE GENOMIC DNA]</scope>
    <source>
        <strain evidence="5">DSM 11526</strain>
    </source>
</reference>
<protein>
    <submittedName>
        <fullName evidence="4">Transcriptional regulator, BolA protein family</fullName>
    </submittedName>
</protein>
<organism evidence="4 5">
    <name type="scientific">Marinobacterium iners DSM 11526</name>
    <dbReference type="NCBI Taxonomy" id="1122198"/>
    <lineage>
        <taxon>Bacteria</taxon>
        <taxon>Pseudomonadati</taxon>
        <taxon>Pseudomonadota</taxon>
        <taxon>Gammaproteobacteria</taxon>
        <taxon>Oceanospirillales</taxon>
        <taxon>Oceanospirillaceae</taxon>
        <taxon>Marinobacterium</taxon>
    </lineage>
</organism>
<evidence type="ECO:0000256" key="2">
    <source>
        <dbReference type="RuleBase" id="RU003860"/>
    </source>
</evidence>
<feature type="region of interest" description="Disordered" evidence="3">
    <location>
        <begin position="84"/>
        <end position="106"/>
    </location>
</feature>
<dbReference type="PANTHER" id="PTHR46229:SF2">
    <property type="entry name" value="BOLA-LIKE PROTEIN 1"/>
    <property type="match status" value="1"/>
</dbReference>
<dbReference type="AlphaFoldDB" id="A0A1H4C5Z1"/>
<proteinExistence type="inferred from homology"/>
<sequence length="106" mass="11794">MSVAERIEELVNAGMQVERFALENESHMHSGPATESHFKLVLVSPDFAGKRLVQRHQLVYGLVAELMQNPIHALALHLHTPEEWQQRNGEVPESPNCMGGSKADKG</sequence>
<evidence type="ECO:0000313" key="5">
    <source>
        <dbReference type="Proteomes" id="UP000242469"/>
    </source>
</evidence>
<evidence type="ECO:0000256" key="3">
    <source>
        <dbReference type="SAM" id="MobiDB-lite"/>
    </source>
</evidence>